<sequence length="61" mass="7073">MGDLVLWRVDTLKPVRKLDPKWEGPFKITGIIETGAYELEDGEGCPLSRPWNVHNLRKFYS</sequence>
<gene>
    <name evidence="1" type="ORF">Slati_0407800</name>
</gene>
<name>A0AAW2XVI9_9LAMI</name>
<reference evidence="1" key="1">
    <citation type="submission" date="2020-06" db="EMBL/GenBank/DDBJ databases">
        <authorList>
            <person name="Li T."/>
            <person name="Hu X."/>
            <person name="Zhang T."/>
            <person name="Song X."/>
            <person name="Zhang H."/>
            <person name="Dai N."/>
            <person name="Sheng W."/>
            <person name="Hou X."/>
            <person name="Wei L."/>
        </authorList>
    </citation>
    <scope>NUCLEOTIDE SEQUENCE</scope>
    <source>
        <strain evidence="1">KEN1</strain>
        <tissue evidence="1">Leaf</tissue>
    </source>
</reference>
<dbReference type="AlphaFoldDB" id="A0AAW2XVI9"/>
<proteinExistence type="predicted"/>
<organism evidence="1">
    <name type="scientific">Sesamum latifolium</name>
    <dbReference type="NCBI Taxonomy" id="2727402"/>
    <lineage>
        <taxon>Eukaryota</taxon>
        <taxon>Viridiplantae</taxon>
        <taxon>Streptophyta</taxon>
        <taxon>Embryophyta</taxon>
        <taxon>Tracheophyta</taxon>
        <taxon>Spermatophyta</taxon>
        <taxon>Magnoliopsida</taxon>
        <taxon>eudicotyledons</taxon>
        <taxon>Gunneridae</taxon>
        <taxon>Pentapetalae</taxon>
        <taxon>asterids</taxon>
        <taxon>lamiids</taxon>
        <taxon>Lamiales</taxon>
        <taxon>Pedaliaceae</taxon>
        <taxon>Sesamum</taxon>
    </lineage>
</organism>
<dbReference type="EMBL" id="JACGWN010000002">
    <property type="protein sequence ID" value="KAL0457806.1"/>
    <property type="molecule type" value="Genomic_DNA"/>
</dbReference>
<accession>A0AAW2XVI9</accession>
<protein>
    <recommendedName>
        <fullName evidence="2">Gag-pol polyprotein</fullName>
    </recommendedName>
</protein>
<evidence type="ECO:0008006" key="2">
    <source>
        <dbReference type="Google" id="ProtNLM"/>
    </source>
</evidence>
<evidence type="ECO:0000313" key="1">
    <source>
        <dbReference type="EMBL" id="KAL0457806.1"/>
    </source>
</evidence>
<comment type="caution">
    <text evidence="1">The sequence shown here is derived from an EMBL/GenBank/DDBJ whole genome shotgun (WGS) entry which is preliminary data.</text>
</comment>
<reference evidence="1" key="2">
    <citation type="journal article" date="2024" name="Plant">
        <title>Genomic evolution and insights into agronomic trait innovations of Sesamum species.</title>
        <authorList>
            <person name="Miao H."/>
            <person name="Wang L."/>
            <person name="Qu L."/>
            <person name="Liu H."/>
            <person name="Sun Y."/>
            <person name="Le M."/>
            <person name="Wang Q."/>
            <person name="Wei S."/>
            <person name="Zheng Y."/>
            <person name="Lin W."/>
            <person name="Duan Y."/>
            <person name="Cao H."/>
            <person name="Xiong S."/>
            <person name="Wang X."/>
            <person name="Wei L."/>
            <person name="Li C."/>
            <person name="Ma Q."/>
            <person name="Ju M."/>
            <person name="Zhao R."/>
            <person name="Li G."/>
            <person name="Mu C."/>
            <person name="Tian Q."/>
            <person name="Mei H."/>
            <person name="Zhang T."/>
            <person name="Gao T."/>
            <person name="Zhang H."/>
        </authorList>
    </citation>
    <scope>NUCLEOTIDE SEQUENCE</scope>
    <source>
        <strain evidence="1">KEN1</strain>
    </source>
</reference>